<organism evidence="1 8">
    <name type="scientific">Leptospira inadai serovar Lyme</name>
    <dbReference type="NCBI Taxonomy" id="293084"/>
    <lineage>
        <taxon>Bacteria</taxon>
        <taxon>Pseudomonadati</taxon>
        <taxon>Spirochaetota</taxon>
        <taxon>Spirochaetia</taxon>
        <taxon>Leptospirales</taxon>
        <taxon>Leptospiraceae</taxon>
        <taxon>Leptospira</taxon>
    </lineage>
</organism>
<evidence type="ECO:0000313" key="4">
    <source>
        <dbReference type="EMBL" id="PNV71625.1"/>
    </source>
</evidence>
<evidence type="ECO:0000313" key="7">
    <source>
        <dbReference type="EMBL" id="PNV76513.1"/>
    </source>
</evidence>
<evidence type="ECO:0008006" key="9">
    <source>
        <dbReference type="Google" id="ProtNLM"/>
    </source>
</evidence>
<dbReference type="RefSeq" id="WP_010410263.1">
    <property type="nucleotide sequence ID" value="NZ_MCRM02000002.1"/>
</dbReference>
<dbReference type="EMBL" id="MCRM02000043">
    <property type="protein sequence ID" value="PNV71625.1"/>
    <property type="molecule type" value="Genomic_DNA"/>
</dbReference>
<evidence type="ECO:0000313" key="1">
    <source>
        <dbReference type="EMBL" id="PNV71129.1"/>
    </source>
</evidence>
<evidence type="ECO:0000313" key="5">
    <source>
        <dbReference type="EMBL" id="PNV71952.1"/>
    </source>
</evidence>
<evidence type="ECO:0000313" key="6">
    <source>
        <dbReference type="EMBL" id="PNV75247.1"/>
    </source>
</evidence>
<dbReference type="EMBL" id="MCRM02000008">
    <property type="protein sequence ID" value="PNV75247.1"/>
    <property type="molecule type" value="Genomic_DNA"/>
</dbReference>
<comment type="caution">
    <text evidence="1">The sequence shown here is derived from an EMBL/GenBank/DDBJ whole genome shotgun (WGS) entry which is preliminary data.</text>
</comment>
<protein>
    <recommendedName>
        <fullName evidence="9">Transposase</fullName>
    </recommendedName>
</protein>
<name>A0ABX4YCA9_9LEPT</name>
<dbReference type="EMBL" id="MCRM02000002">
    <property type="protein sequence ID" value="PNV76513.1"/>
    <property type="molecule type" value="Genomic_DNA"/>
</dbReference>
<dbReference type="EMBL" id="MCRM02000050">
    <property type="protein sequence ID" value="PNV71311.1"/>
    <property type="molecule type" value="Genomic_DNA"/>
</dbReference>
<dbReference type="NCBIfam" id="NF047593">
    <property type="entry name" value="IS66_ISAeme5_TnpA"/>
    <property type="match status" value="1"/>
</dbReference>
<evidence type="ECO:0000313" key="2">
    <source>
        <dbReference type="EMBL" id="PNV71311.1"/>
    </source>
</evidence>
<reference evidence="1 8" key="1">
    <citation type="submission" date="2018-01" db="EMBL/GenBank/DDBJ databases">
        <title>Genomic characterization of Leptospira inadai serogroup Lyme isolated from captured rat in Brazil and comparative analysis with human reference strain.</title>
        <authorList>
            <person name="Moreno L.Z."/>
            <person name="Loureiro A.P."/>
            <person name="Miraglia F."/>
            <person name="Kremer F.S."/>
            <person name="Eslabao M.R."/>
            <person name="Dellagostin O.A."/>
            <person name="Lilenbaum W."/>
            <person name="Moreno A.M."/>
        </authorList>
    </citation>
    <scope>NUCLEOTIDE SEQUENCE [LARGE SCALE GENOMIC DNA]</scope>
    <source>
        <strain evidence="1 8">M34/99</strain>
    </source>
</reference>
<sequence>MSKARKSREEYIAEYQESGLSQKAYCEESGISVSTLGYWLRHSKEKVKTAGSEKRLVPINLGSLEASKGVEIKISRSGEINITIQGK</sequence>
<evidence type="ECO:0000313" key="8">
    <source>
        <dbReference type="Proteomes" id="UP000094669"/>
    </source>
</evidence>
<gene>
    <name evidence="7" type="ORF">BES34_002675</name>
    <name evidence="6" type="ORF">BES34_010240</name>
    <name evidence="5" type="ORF">BES34_020525</name>
    <name evidence="4" type="ORF">BES34_021270</name>
    <name evidence="3" type="ORF">BES34_021585</name>
    <name evidence="2" type="ORF">BES34_021645</name>
    <name evidence="1" type="ORF">BES34_021765</name>
</gene>
<proteinExistence type="predicted"/>
<evidence type="ECO:0000313" key="3">
    <source>
        <dbReference type="EMBL" id="PNV71390.1"/>
    </source>
</evidence>
<dbReference type="EMBL" id="MCRM02000058">
    <property type="protein sequence ID" value="PNV71129.1"/>
    <property type="molecule type" value="Genomic_DNA"/>
</dbReference>
<dbReference type="EMBL" id="MCRM02000048">
    <property type="protein sequence ID" value="PNV71390.1"/>
    <property type="molecule type" value="Genomic_DNA"/>
</dbReference>
<keyword evidence="8" id="KW-1185">Reference proteome</keyword>
<dbReference type="EMBL" id="MCRM02000037">
    <property type="protein sequence ID" value="PNV71952.1"/>
    <property type="molecule type" value="Genomic_DNA"/>
</dbReference>
<accession>A0ABX4YCA9</accession>
<dbReference type="Proteomes" id="UP000094669">
    <property type="component" value="Unassembled WGS sequence"/>
</dbReference>